<evidence type="ECO:0000313" key="2">
    <source>
        <dbReference type="EMBL" id="CAH9071751.1"/>
    </source>
</evidence>
<proteinExistence type="predicted"/>
<organism evidence="2 3">
    <name type="scientific">Cuscuta europaea</name>
    <name type="common">European dodder</name>
    <dbReference type="NCBI Taxonomy" id="41803"/>
    <lineage>
        <taxon>Eukaryota</taxon>
        <taxon>Viridiplantae</taxon>
        <taxon>Streptophyta</taxon>
        <taxon>Embryophyta</taxon>
        <taxon>Tracheophyta</taxon>
        <taxon>Spermatophyta</taxon>
        <taxon>Magnoliopsida</taxon>
        <taxon>eudicotyledons</taxon>
        <taxon>Gunneridae</taxon>
        <taxon>Pentapetalae</taxon>
        <taxon>asterids</taxon>
        <taxon>lamiids</taxon>
        <taxon>Solanales</taxon>
        <taxon>Convolvulaceae</taxon>
        <taxon>Cuscuteae</taxon>
        <taxon>Cuscuta</taxon>
        <taxon>Cuscuta subgen. Cuscuta</taxon>
    </lineage>
</organism>
<gene>
    <name evidence="2" type="ORF">CEURO_LOCUS4050</name>
</gene>
<evidence type="ECO:0000256" key="1">
    <source>
        <dbReference type="SAM" id="MobiDB-lite"/>
    </source>
</evidence>
<dbReference type="OrthoDB" id="10359033at2759"/>
<feature type="compositionally biased region" description="Basic and acidic residues" evidence="1">
    <location>
        <begin position="14"/>
        <end position="24"/>
    </location>
</feature>
<accession>A0A9P0YQP1</accession>
<feature type="region of interest" description="Disordered" evidence="1">
    <location>
        <begin position="63"/>
        <end position="83"/>
    </location>
</feature>
<dbReference type="EMBL" id="CAMAPE010000008">
    <property type="protein sequence ID" value="CAH9071751.1"/>
    <property type="molecule type" value="Genomic_DNA"/>
</dbReference>
<feature type="region of interest" description="Disordered" evidence="1">
    <location>
        <begin position="1"/>
        <end position="24"/>
    </location>
</feature>
<reference evidence="2" key="1">
    <citation type="submission" date="2022-07" db="EMBL/GenBank/DDBJ databases">
        <authorList>
            <person name="Macas J."/>
            <person name="Novak P."/>
            <person name="Neumann P."/>
        </authorList>
    </citation>
    <scope>NUCLEOTIDE SEQUENCE</scope>
</reference>
<name>A0A9P0YQP1_CUSEU</name>
<protein>
    <submittedName>
        <fullName evidence="2">Uncharacterized protein</fullName>
    </submittedName>
</protein>
<feature type="region of interest" description="Disordered" evidence="1">
    <location>
        <begin position="104"/>
        <end position="165"/>
    </location>
</feature>
<feature type="compositionally biased region" description="Low complexity" evidence="1">
    <location>
        <begin position="121"/>
        <end position="130"/>
    </location>
</feature>
<evidence type="ECO:0000313" key="3">
    <source>
        <dbReference type="Proteomes" id="UP001152484"/>
    </source>
</evidence>
<comment type="caution">
    <text evidence="2">The sequence shown here is derived from an EMBL/GenBank/DDBJ whole genome shotgun (WGS) entry which is preliminary data.</text>
</comment>
<dbReference type="AlphaFoldDB" id="A0A9P0YQP1"/>
<sequence>MDENSRKQISNEVHSNEAQRKPSKYEMVHFEGGGRRNFTRLYPHIDGSDRYLVTTERVVRVIRSESPEIKRSSAPTPLREDVDDESLKTVKKFYDQFGWEQDEYRQPKPAAITNVPPPAAKPAAAARPTPSSDPVTGRPRKPLLSDGWQKRYPKPTDEPIITPKEDDADYVVAKLMEEFNKQMGSGFISYSREMIPNPNPNPPPQEMVRYYKQAVSSGSWSSQRKPPVIMDNNQALTKFAGAYMESDYM</sequence>
<dbReference type="Proteomes" id="UP001152484">
    <property type="component" value="Unassembled WGS sequence"/>
</dbReference>
<keyword evidence="3" id="KW-1185">Reference proteome</keyword>